<feature type="signal peptide" evidence="1">
    <location>
        <begin position="1"/>
        <end position="20"/>
    </location>
</feature>
<dbReference type="PANTHER" id="PTHR11261">
    <property type="entry name" value="INTERPHOTORECEPTOR RETINOID-BINDING PROTEIN"/>
    <property type="match status" value="1"/>
</dbReference>
<evidence type="ECO:0000313" key="3">
    <source>
        <dbReference type="EMBL" id="QNF33924.1"/>
    </source>
</evidence>
<dbReference type="Pfam" id="PF03572">
    <property type="entry name" value="Peptidase_S41"/>
    <property type="match status" value="1"/>
</dbReference>
<dbReference type="GO" id="GO:0008236">
    <property type="term" value="F:serine-type peptidase activity"/>
    <property type="evidence" value="ECO:0007669"/>
    <property type="project" value="InterPro"/>
</dbReference>
<dbReference type="PROSITE" id="PS51257">
    <property type="entry name" value="PROKAR_LIPOPROTEIN"/>
    <property type="match status" value="1"/>
</dbReference>
<sequence length="338" mass="38626">MKKIFSVLAMLLVLATTACEKENYAPTSDALINFDYLWQEFDQRYGNFEVKNINWPALRDKYRPQLNTTSTNADLHRVLEQLINELDDNHVTIAPTDGKLKYLVSDATHQLNHIPTLELIKSKYLTEAKIATPEITYGLLPGNIGYIDITLFDDKFKNYEPNLDQIIDYLRDTKGLVLDIRNHQGGRDEVAQYVAGRFASSPALYMKARKRNGPQHTEFTDWYEWQVKPTGKSQYRKPIVILTSDFTISAAETFLLAMKRLPQVKQVGTTTSGDFSDRATLEMPNGWQFTLSIGDYRDHNGVSWEGKGLKPDVEIQNTPQDIEANKDLMLEKAIDLLQ</sequence>
<dbReference type="PANTHER" id="PTHR11261:SF3">
    <property type="entry name" value="RETINOL-BINDING PROTEIN 3"/>
    <property type="match status" value="1"/>
</dbReference>
<dbReference type="RefSeq" id="WP_185270406.1">
    <property type="nucleotide sequence ID" value="NZ_CP055156.1"/>
</dbReference>
<gene>
    <name evidence="3" type="ORF">HUW51_14770</name>
</gene>
<evidence type="ECO:0000256" key="1">
    <source>
        <dbReference type="SAM" id="SignalP"/>
    </source>
</evidence>
<keyword evidence="4" id="KW-1185">Reference proteome</keyword>
<dbReference type="InterPro" id="IPR029045">
    <property type="entry name" value="ClpP/crotonase-like_dom_sf"/>
</dbReference>
<accession>A0A7G7G9U0</accession>
<dbReference type="CDD" id="cd07563">
    <property type="entry name" value="Peptidase_S41_IRBP"/>
    <property type="match status" value="1"/>
</dbReference>
<dbReference type="Proteomes" id="UP000515237">
    <property type="component" value="Chromosome"/>
</dbReference>
<dbReference type="InterPro" id="IPR005151">
    <property type="entry name" value="Tail-specific_protease"/>
</dbReference>
<dbReference type="SMART" id="SM00245">
    <property type="entry name" value="TSPc"/>
    <property type="match status" value="1"/>
</dbReference>
<evidence type="ECO:0000313" key="4">
    <source>
        <dbReference type="Proteomes" id="UP000515237"/>
    </source>
</evidence>
<dbReference type="Pfam" id="PF14684">
    <property type="entry name" value="Tricorn_C1"/>
    <property type="match status" value="1"/>
</dbReference>
<dbReference type="GO" id="GO:0006508">
    <property type="term" value="P:proteolysis"/>
    <property type="evidence" value="ECO:0007669"/>
    <property type="project" value="InterPro"/>
</dbReference>
<dbReference type="SUPFAM" id="SSF52096">
    <property type="entry name" value="ClpP/crotonase"/>
    <property type="match status" value="1"/>
</dbReference>
<dbReference type="EMBL" id="CP055156">
    <property type="protein sequence ID" value="QNF33924.1"/>
    <property type="molecule type" value="Genomic_DNA"/>
</dbReference>
<dbReference type="Gene3D" id="3.30.750.44">
    <property type="match status" value="1"/>
</dbReference>
<protein>
    <submittedName>
        <fullName evidence="3">S41 family peptidase</fullName>
    </submittedName>
</protein>
<proteinExistence type="predicted"/>
<reference evidence="3 4" key="1">
    <citation type="journal article" date="2018" name="Int. J. Syst. Evol. Microbiol.">
        <title>Adhaeribacter swui sp. nov., isolated from wet mud.</title>
        <authorList>
            <person name="Kim D.U."/>
            <person name="Kim K.W."/>
            <person name="Kang M.S."/>
            <person name="Kim J.Y."/>
            <person name="Jang J.H."/>
            <person name="Kim M.K."/>
        </authorList>
    </citation>
    <scope>NUCLEOTIDE SEQUENCE [LARGE SCALE GENOMIC DNA]</scope>
    <source>
        <strain evidence="3 4">KCTC 52873</strain>
    </source>
</reference>
<organism evidence="3 4">
    <name type="scientific">Adhaeribacter swui</name>
    <dbReference type="NCBI Taxonomy" id="2086471"/>
    <lineage>
        <taxon>Bacteria</taxon>
        <taxon>Pseudomonadati</taxon>
        <taxon>Bacteroidota</taxon>
        <taxon>Cytophagia</taxon>
        <taxon>Cytophagales</taxon>
        <taxon>Hymenobacteraceae</taxon>
        <taxon>Adhaeribacter</taxon>
    </lineage>
</organism>
<evidence type="ECO:0000259" key="2">
    <source>
        <dbReference type="SMART" id="SM00245"/>
    </source>
</evidence>
<keyword evidence="1" id="KW-0732">Signal</keyword>
<feature type="domain" description="Tail specific protease" evidence="2">
    <location>
        <begin position="118"/>
        <end position="316"/>
    </location>
</feature>
<dbReference type="Gene3D" id="3.90.226.10">
    <property type="entry name" value="2-enoyl-CoA Hydratase, Chain A, domain 1"/>
    <property type="match status" value="1"/>
</dbReference>
<dbReference type="KEGG" id="aswu:HUW51_14770"/>
<dbReference type="InterPro" id="IPR028204">
    <property type="entry name" value="Tricorn_C1"/>
</dbReference>
<feature type="chain" id="PRO_5028876281" evidence="1">
    <location>
        <begin position="21"/>
        <end position="338"/>
    </location>
</feature>
<name>A0A7G7G9U0_9BACT</name>
<dbReference type="AlphaFoldDB" id="A0A7G7G9U0"/>